<dbReference type="EMBL" id="OC904910">
    <property type="protein sequence ID" value="CAD7650098.1"/>
    <property type="molecule type" value="Genomic_DNA"/>
</dbReference>
<sequence length="185" mass="20943">GVRKGRRREAAVAAGDCASPWSPPVPRPPLLPRKRLSLAPDFRSAQHRLQLPAPNRRINSADIGSKVRRNSVFHRKSREKDGILRFRRKDQNWNQNHFQSFDFRARNRLTGDREHQQDGGRVRGRAPLVEGGVRAHSASNRARDGDHVFRGQPEQEGDDVERDAQRGNAVLRVGRAEEDGGEDRA</sequence>
<feature type="non-terminal residue" evidence="2">
    <location>
        <position position="1"/>
    </location>
</feature>
<gene>
    <name evidence="2" type="ORF">OSB1V03_LOCUS22699</name>
</gene>
<protein>
    <submittedName>
        <fullName evidence="2">Uncharacterized protein</fullName>
    </submittedName>
</protein>
<keyword evidence="3" id="KW-1185">Reference proteome</keyword>
<evidence type="ECO:0000313" key="2">
    <source>
        <dbReference type="EMBL" id="CAD7650098.1"/>
    </source>
</evidence>
<dbReference type="EMBL" id="CAJPIZ010050335">
    <property type="protein sequence ID" value="CAG2122754.1"/>
    <property type="molecule type" value="Genomic_DNA"/>
</dbReference>
<accession>A0A7R9LZ90</accession>
<name>A0A7R9LZ90_9ACAR</name>
<feature type="compositionally biased region" description="Basic and acidic residues" evidence="1">
    <location>
        <begin position="174"/>
        <end position="185"/>
    </location>
</feature>
<organism evidence="2">
    <name type="scientific">Medioppia subpectinata</name>
    <dbReference type="NCBI Taxonomy" id="1979941"/>
    <lineage>
        <taxon>Eukaryota</taxon>
        <taxon>Metazoa</taxon>
        <taxon>Ecdysozoa</taxon>
        <taxon>Arthropoda</taxon>
        <taxon>Chelicerata</taxon>
        <taxon>Arachnida</taxon>
        <taxon>Acari</taxon>
        <taxon>Acariformes</taxon>
        <taxon>Sarcoptiformes</taxon>
        <taxon>Oribatida</taxon>
        <taxon>Brachypylina</taxon>
        <taxon>Oppioidea</taxon>
        <taxon>Oppiidae</taxon>
        <taxon>Medioppia</taxon>
    </lineage>
</organism>
<feature type="region of interest" description="Disordered" evidence="1">
    <location>
        <begin position="1"/>
        <end position="33"/>
    </location>
</feature>
<feature type="region of interest" description="Disordered" evidence="1">
    <location>
        <begin position="136"/>
        <end position="185"/>
    </location>
</feature>
<evidence type="ECO:0000256" key="1">
    <source>
        <dbReference type="SAM" id="MobiDB-lite"/>
    </source>
</evidence>
<feature type="non-terminal residue" evidence="2">
    <location>
        <position position="185"/>
    </location>
</feature>
<dbReference type="AlphaFoldDB" id="A0A7R9LZ90"/>
<feature type="compositionally biased region" description="Pro residues" evidence="1">
    <location>
        <begin position="21"/>
        <end position="31"/>
    </location>
</feature>
<proteinExistence type="predicted"/>
<reference evidence="2" key="1">
    <citation type="submission" date="2020-11" db="EMBL/GenBank/DDBJ databases">
        <authorList>
            <person name="Tran Van P."/>
        </authorList>
    </citation>
    <scope>NUCLEOTIDE SEQUENCE</scope>
</reference>
<dbReference type="Proteomes" id="UP000759131">
    <property type="component" value="Unassembled WGS sequence"/>
</dbReference>
<evidence type="ECO:0000313" key="3">
    <source>
        <dbReference type="Proteomes" id="UP000759131"/>
    </source>
</evidence>